<gene>
    <name evidence="2" type="ORF">BRLA_c025170</name>
</gene>
<dbReference type="KEGG" id="blr:BRLA_c025170"/>
<feature type="transmembrane region" description="Helical" evidence="1">
    <location>
        <begin position="28"/>
        <end position="51"/>
    </location>
</feature>
<keyword evidence="1" id="KW-0812">Transmembrane</keyword>
<keyword evidence="1" id="KW-0472">Membrane</keyword>
<keyword evidence="1" id="KW-1133">Transmembrane helix</keyword>
<organism evidence="2 3">
    <name type="scientific">Brevibacillus laterosporus LMG 15441</name>
    <dbReference type="NCBI Taxonomy" id="1042163"/>
    <lineage>
        <taxon>Bacteria</taxon>
        <taxon>Bacillati</taxon>
        <taxon>Bacillota</taxon>
        <taxon>Bacilli</taxon>
        <taxon>Bacillales</taxon>
        <taxon>Paenibacillaceae</taxon>
        <taxon>Brevibacillus</taxon>
    </lineage>
</organism>
<proteinExistence type="predicted"/>
<protein>
    <submittedName>
        <fullName evidence="2">Uncharacterized protein</fullName>
    </submittedName>
</protein>
<dbReference type="AlphaFoldDB" id="A0A075R5W8"/>
<keyword evidence="3" id="KW-1185">Reference proteome</keyword>
<dbReference type="Proteomes" id="UP000005850">
    <property type="component" value="Chromosome"/>
</dbReference>
<dbReference type="HOGENOM" id="CLU_2477265_0_0_9"/>
<evidence type="ECO:0000313" key="3">
    <source>
        <dbReference type="Proteomes" id="UP000005850"/>
    </source>
</evidence>
<reference evidence="2 3" key="1">
    <citation type="journal article" date="2011" name="J. Bacteriol.">
        <title>Genome sequence of Brevibacillus laterosporus LMG 15441, a pathogen of invertebrates.</title>
        <authorList>
            <person name="Djukic M."/>
            <person name="Poehlein A."/>
            <person name="Thurmer A."/>
            <person name="Daniel R."/>
        </authorList>
    </citation>
    <scope>NUCLEOTIDE SEQUENCE [LARGE SCALE GENOMIC DNA]</scope>
    <source>
        <strain evidence="2 3">LMG 15441</strain>
    </source>
</reference>
<evidence type="ECO:0000313" key="2">
    <source>
        <dbReference type="EMBL" id="AIG26836.1"/>
    </source>
</evidence>
<dbReference type="RefSeq" id="WP_003336367.1">
    <property type="nucleotide sequence ID" value="NZ_CP007806.1"/>
</dbReference>
<feature type="transmembrane region" description="Helical" evidence="1">
    <location>
        <begin position="57"/>
        <end position="75"/>
    </location>
</feature>
<sequence>MILIFEAIVLVAGLFFFKNKVKHNVWEAIKTFLIVCLSDIVIIQSAFFENFSDDSRIIFFFAAMIVFLGITVYKFNEKRYPSQDEQA</sequence>
<name>A0A075R5W8_BRELA</name>
<dbReference type="STRING" id="1042163.BRLA_c025170"/>
<evidence type="ECO:0000256" key="1">
    <source>
        <dbReference type="SAM" id="Phobius"/>
    </source>
</evidence>
<dbReference type="EMBL" id="CP007806">
    <property type="protein sequence ID" value="AIG26836.1"/>
    <property type="molecule type" value="Genomic_DNA"/>
</dbReference>
<accession>A0A075R5W8</accession>